<accession>A0AAW1CXM4</accession>
<gene>
    <name evidence="5" type="ORF">O3M35_011712</name>
</gene>
<evidence type="ECO:0000256" key="2">
    <source>
        <dbReference type="PROSITE-ProRule" id="PRU00497"/>
    </source>
</evidence>
<feature type="signal peptide" evidence="4">
    <location>
        <begin position="1"/>
        <end position="24"/>
    </location>
</feature>
<evidence type="ECO:0000256" key="1">
    <source>
        <dbReference type="ARBA" id="ARBA00022460"/>
    </source>
</evidence>
<dbReference type="PANTHER" id="PTHR10380:SF173">
    <property type="entry name" value="CUTICULAR PROTEIN 47EF, ISOFORM C-RELATED"/>
    <property type="match status" value="1"/>
</dbReference>
<keyword evidence="4" id="KW-0732">Signal</keyword>
<dbReference type="PANTHER" id="PTHR10380">
    <property type="entry name" value="CUTICLE PROTEIN"/>
    <property type="match status" value="1"/>
</dbReference>
<feature type="region of interest" description="Disordered" evidence="3">
    <location>
        <begin position="719"/>
        <end position="745"/>
    </location>
</feature>
<dbReference type="Pfam" id="PF00379">
    <property type="entry name" value="Chitin_bind_4"/>
    <property type="match status" value="7"/>
</dbReference>
<dbReference type="GO" id="GO:0062129">
    <property type="term" value="C:chitin-based extracellular matrix"/>
    <property type="evidence" value="ECO:0007669"/>
    <property type="project" value="TreeGrafter"/>
</dbReference>
<dbReference type="Proteomes" id="UP001461498">
    <property type="component" value="Unassembled WGS sequence"/>
</dbReference>
<feature type="chain" id="PRO_5043676709" evidence="4">
    <location>
        <begin position="25"/>
        <end position="779"/>
    </location>
</feature>
<sequence>MLILGRSLFLTLVLGLTWITVDSGFAPPLPTGRRTQYYYRYENGGYKYGYDTGKGAYSKAVASPENEVQGDYAYEGPGGSRIDVKYTAGKGGYVPDGVAPSQGGGGPSSSHYNPQESNYPTAEDIAAEQGPSDASYSFGYNAGDQSRQEVSDAQGNIQGSYTFVSKDGATRKVDYEAGAEKGFVIKGITPVGGDGASVQTGPGSGVSNPDGSYAFSYTAGDHTRQESADAKGNVVGSFSFVAKDDGLNRQLNYEAGAEKGFIAAGSHLPQPVQPIPALGGAHDSVSVYSAQVQGGYPGTPAATYYTGAQVTSGPTYDGTPSVTGPHQGREYQFSYNAGDHTRYESSDANGNVVGSFSFVAKDDKLNRKVDYLSSVDKGFVAFGSHLPVPPVDTNAAAPNFYSPGQTYVQGVIPQQSYQYQSGAVHQQQPITGENDDGSYSFSYNAGDHTRTETSDAHGNVVGSFSFIAKDDALQRKLDYEAGAEKGFIARGDHLPKDSSPNALVPAVFQPSFVGSTTQSLATQGMVVPASTIFTPSSDNTGGVSDGSYTFSYNAGDQSRTETSDNSGNVRGSYSFVSKDDGIQRKVDYEAGSKGFVAYGQHLPLQPHVVAPEILISKPGDENKPSIDYDDAGNSDASYSFSYNAGDHTRHESSDAKGNVVGSFSFIAKDDGLNRRVDYESGAELGFLAKGSHLPQPVSADNVYAFTAGQQALGANIQNESSSGSYYQGSQHTGHTSTDHHSSTIGSSSANKYYDDGKAHVRTFLTPNAHHKFGYIYDTN</sequence>
<evidence type="ECO:0000313" key="6">
    <source>
        <dbReference type="Proteomes" id="UP001461498"/>
    </source>
</evidence>
<comment type="caution">
    <text evidence="5">The sequence shown here is derived from an EMBL/GenBank/DDBJ whole genome shotgun (WGS) entry which is preliminary data.</text>
</comment>
<reference evidence="5 6" key="1">
    <citation type="submission" date="2022-12" db="EMBL/GenBank/DDBJ databases">
        <title>Chromosome-level genome assembly of true bugs.</title>
        <authorList>
            <person name="Ma L."/>
            <person name="Li H."/>
        </authorList>
    </citation>
    <scope>NUCLEOTIDE SEQUENCE [LARGE SCALE GENOMIC DNA]</scope>
    <source>
        <strain evidence="5">Lab_2022b</strain>
    </source>
</reference>
<dbReference type="InterPro" id="IPR050468">
    <property type="entry name" value="Cuticle_Struct_Prot"/>
</dbReference>
<protein>
    <submittedName>
        <fullName evidence="5">Uncharacterized protein</fullName>
    </submittedName>
</protein>
<keyword evidence="6" id="KW-1185">Reference proteome</keyword>
<feature type="region of interest" description="Disordered" evidence="3">
    <location>
        <begin position="93"/>
        <end position="118"/>
    </location>
</feature>
<dbReference type="GO" id="GO:0008010">
    <property type="term" value="F:structural constituent of chitin-based larval cuticle"/>
    <property type="evidence" value="ECO:0007669"/>
    <property type="project" value="TreeGrafter"/>
</dbReference>
<dbReference type="AlphaFoldDB" id="A0AAW1CXM4"/>
<keyword evidence="1 2" id="KW-0193">Cuticle</keyword>
<dbReference type="PROSITE" id="PS51155">
    <property type="entry name" value="CHIT_BIND_RR_2"/>
    <property type="match status" value="7"/>
</dbReference>
<dbReference type="InterPro" id="IPR000618">
    <property type="entry name" value="Insect_cuticle"/>
</dbReference>
<proteinExistence type="predicted"/>
<evidence type="ECO:0000256" key="4">
    <source>
        <dbReference type="SAM" id="SignalP"/>
    </source>
</evidence>
<organism evidence="5 6">
    <name type="scientific">Rhynocoris fuscipes</name>
    <dbReference type="NCBI Taxonomy" id="488301"/>
    <lineage>
        <taxon>Eukaryota</taxon>
        <taxon>Metazoa</taxon>
        <taxon>Ecdysozoa</taxon>
        <taxon>Arthropoda</taxon>
        <taxon>Hexapoda</taxon>
        <taxon>Insecta</taxon>
        <taxon>Pterygota</taxon>
        <taxon>Neoptera</taxon>
        <taxon>Paraneoptera</taxon>
        <taxon>Hemiptera</taxon>
        <taxon>Heteroptera</taxon>
        <taxon>Panheteroptera</taxon>
        <taxon>Cimicomorpha</taxon>
        <taxon>Reduviidae</taxon>
        <taxon>Harpactorinae</taxon>
        <taxon>Harpactorini</taxon>
        <taxon>Rhynocoris</taxon>
    </lineage>
</organism>
<dbReference type="EMBL" id="JAPXFL010000008">
    <property type="protein sequence ID" value="KAK9503062.1"/>
    <property type="molecule type" value="Genomic_DNA"/>
</dbReference>
<evidence type="ECO:0000313" key="5">
    <source>
        <dbReference type="EMBL" id="KAK9503062.1"/>
    </source>
</evidence>
<evidence type="ECO:0000256" key="3">
    <source>
        <dbReference type="SAM" id="MobiDB-lite"/>
    </source>
</evidence>
<name>A0AAW1CXM4_9HEMI</name>
<feature type="compositionally biased region" description="Low complexity" evidence="3">
    <location>
        <begin position="720"/>
        <end position="735"/>
    </location>
</feature>